<dbReference type="Pfam" id="PF02870">
    <property type="entry name" value="Methyltransf_1N"/>
    <property type="match status" value="1"/>
</dbReference>
<evidence type="ECO:0000256" key="2">
    <source>
        <dbReference type="ARBA" id="ARBA00008711"/>
    </source>
</evidence>
<comment type="catalytic activity">
    <reaction evidence="8 9">
        <text>a 6-O-methyl-2'-deoxyguanosine in DNA + L-cysteinyl-[protein] = S-methyl-L-cysteinyl-[protein] + a 2'-deoxyguanosine in DNA</text>
        <dbReference type="Rhea" id="RHEA:24000"/>
        <dbReference type="Rhea" id="RHEA-COMP:10131"/>
        <dbReference type="Rhea" id="RHEA-COMP:10132"/>
        <dbReference type="Rhea" id="RHEA-COMP:11367"/>
        <dbReference type="Rhea" id="RHEA-COMP:11368"/>
        <dbReference type="ChEBI" id="CHEBI:29950"/>
        <dbReference type="ChEBI" id="CHEBI:82612"/>
        <dbReference type="ChEBI" id="CHEBI:85445"/>
        <dbReference type="ChEBI" id="CHEBI:85448"/>
        <dbReference type="EC" id="2.1.1.63"/>
    </reaction>
</comment>
<keyword evidence="5 9" id="KW-0808">Transferase</keyword>
<comment type="similarity">
    <text evidence="2 9">Belongs to the MGMT family.</text>
</comment>
<sequence>MRRTDVDRVHTTLDSPLGELTLVATPEGALTGLYVCEQRYLPESYTFGERDDEAFADVAQQLAEYFEGRRREFTVPVDPRGTPFQRAVWDELRAIPYGGTTTYGALAVRVGAPTAARAVGAANGRNPISLIVPCHRVLGSTGSLRGYASGMERKLWLLELEGAPLSRSSGGSR</sequence>
<comment type="function">
    <text evidence="9">Involved in the cellular defense against the biological effects of O6-methylguanine (O6-MeG) and O4-methylthymine (O4-MeT) in DNA. Repairs the methylated nucleobase in DNA by stoichiometrically transferring the methyl group to a cysteine residue in the enzyme. This is a suicide reaction: the enzyme is irreversibly inactivated.</text>
</comment>
<evidence type="ECO:0000259" key="11">
    <source>
        <dbReference type="Pfam" id="PF02870"/>
    </source>
</evidence>
<dbReference type="InterPro" id="IPR008332">
    <property type="entry name" value="MethylG_MeTrfase_N"/>
</dbReference>
<dbReference type="InterPro" id="IPR036388">
    <property type="entry name" value="WH-like_DNA-bd_sf"/>
</dbReference>
<protein>
    <recommendedName>
        <fullName evidence="9">Methylated-DNA--protein-cysteine methyltransferase</fullName>
        <ecNumber evidence="9">2.1.1.63</ecNumber>
    </recommendedName>
    <alternativeName>
        <fullName evidence="9">6-O-methylguanine-DNA methyltransferase</fullName>
        <shortName evidence="9">MGMT</shortName>
    </alternativeName>
    <alternativeName>
        <fullName evidence="9">O-6-methylguanine-DNA-alkyltransferase</fullName>
    </alternativeName>
</protein>
<dbReference type="NCBIfam" id="TIGR00589">
    <property type="entry name" value="ogt"/>
    <property type="match status" value="1"/>
</dbReference>
<evidence type="ECO:0000256" key="8">
    <source>
        <dbReference type="ARBA" id="ARBA00049348"/>
    </source>
</evidence>
<keyword evidence="3 9" id="KW-0963">Cytoplasm</keyword>
<comment type="subcellular location">
    <subcellularLocation>
        <location evidence="9">Cytoplasm</location>
    </subcellularLocation>
</comment>
<dbReference type="InterPro" id="IPR014048">
    <property type="entry name" value="MethylDNA_cys_MeTrfase_DNA-bd"/>
</dbReference>
<dbReference type="PANTHER" id="PTHR10815:SF5">
    <property type="entry name" value="METHYLATED-DNA--PROTEIN-CYSTEINE METHYLTRANSFERASE"/>
    <property type="match status" value="1"/>
</dbReference>
<dbReference type="SUPFAM" id="SSF53155">
    <property type="entry name" value="Methylated DNA-protein cysteine methyltransferase domain"/>
    <property type="match status" value="1"/>
</dbReference>
<dbReference type="InterPro" id="IPR036631">
    <property type="entry name" value="MGMT_N_sf"/>
</dbReference>
<evidence type="ECO:0000259" key="10">
    <source>
        <dbReference type="Pfam" id="PF01035"/>
    </source>
</evidence>
<dbReference type="HAMAP" id="MF_00772">
    <property type="entry name" value="OGT"/>
    <property type="match status" value="1"/>
</dbReference>
<keyword evidence="7 9" id="KW-0234">DNA repair</keyword>
<evidence type="ECO:0000256" key="5">
    <source>
        <dbReference type="ARBA" id="ARBA00022679"/>
    </source>
</evidence>
<feature type="domain" description="Methylated-DNA-[protein]-cysteine S-methyltransferase DNA binding" evidence="10">
    <location>
        <begin position="83"/>
        <end position="163"/>
    </location>
</feature>
<evidence type="ECO:0000256" key="4">
    <source>
        <dbReference type="ARBA" id="ARBA00022603"/>
    </source>
</evidence>
<dbReference type="PANTHER" id="PTHR10815">
    <property type="entry name" value="METHYLATED-DNA--PROTEIN-CYSTEINE METHYLTRANSFERASE"/>
    <property type="match status" value="1"/>
</dbReference>
<comment type="catalytic activity">
    <reaction evidence="1 9">
        <text>a 4-O-methyl-thymidine in DNA + L-cysteinyl-[protein] = a thymidine in DNA + S-methyl-L-cysteinyl-[protein]</text>
        <dbReference type="Rhea" id="RHEA:53428"/>
        <dbReference type="Rhea" id="RHEA-COMP:10131"/>
        <dbReference type="Rhea" id="RHEA-COMP:10132"/>
        <dbReference type="Rhea" id="RHEA-COMP:13555"/>
        <dbReference type="Rhea" id="RHEA-COMP:13556"/>
        <dbReference type="ChEBI" id="CHEBI:29950"/>
        <dbReference type="ChEBI" id="CHEBI:82612"/>
        <dbReference type="ChEBI" id="CHEBI:137386"/>
        <dbReference type="ChEBI" id="CHEBI:137387"/>
        <dbReference type="EC" id="2.1.1.63"/>
    </reaction>
</comment>
<dbReference type="CDD" id="cd06445">
    <property type="entry name" value="ATase"/>
    <property type="match status" value="1"/>
</dbReference>
<dbReference type="EMBL" id="CP023445">
    <property type="protein sequence ID" value="ATE53276.1"/>
    <property type="molecule type" value="Genomic_DNA"/>
</dbReference>
<evidence type="ECO:0000256" key="3">
    <source>
        <dbReference type="ARBA" id="ARBA00022490"/>
    </source>
</evidence>
<dbReference type="Pfam" id="PF01035">
    <property type="entry name" value="DNA_binding_1"/>
    <property type="match status" value="1"/>
</dbReference>
<dbReference type="RefSeq" id="WP_096492226.1">
    <property type="nucleotide sequence ID" value="NZ_CP023445.1"/>
</dbReference>
<dbReference type="Gene3D" id="1.10.10.10">
    <property type="entry name" value="Winged helix-like DNA-binding domain superfamily/Winged helix DNA-binding domain"/>
    <property type="match status" value="1"/>
</dbReference>
<dbReference type="InterPro" id="IPR023546">
    <property type="entry name" value="MGMT"/>
</dbReference>
<comment type="miscellaneous">
    <text evidence="9">This enzyme catalyzes only one turnover and therefore is not strictly catalytic. According to one definition, an enzyme is a biocatalyst that acts repeatedly and over many reaction cycles.</text>
</comment>
<dbReference type="GO" id="GO:0005737">
    <property type="term" value="C:cytoplasm"/>
    <property type="evidence" value="ECO:0007669"/>
    <property type="project" value="UniProtKB-SubCell"/>
</dbReference>
<reference evidence="12" key="1">
    <citation type="submission" date="2017-09" db="EMBL/GenBank/DDBJ databases">
        <title>Complete Genome Sequence of ansamitocin-producing Bacterium Actinosynnema pretiosum X47.</title>
        <authorList>
            <person name="Cao G."/>
            <person name="Zong G."/>
            <person name="Zhong C."/>
            <person name="Fu J."/>
        </authorList>
    </citation>
    <scope>NUCLEOTIDE SEQUENCE [LARGE SCALE GENOMIC DNA]</scope>
    <source>
        <strain evidence="12">X47</strain>
    </source>
</reference>
<evidence type="ECO:0000256" key="9">
    <source>
        <dbReference type="HAMAP-Rule" id="MF_00772"/>
    </source>
</evidence>
<dbReference type="EC" id="2.1.1.63" evidence="9"/>
<evidence type="ECO:0000313" key="12">
    <source>
        <dbReference type="EMBL" id="ATE53276.1"/>
    </source>
</evidence>
<dbReference type="SUPFAM" id="SSF46767">
    <property type="entry name" value="Methylated DNA-protein cysteine methyltransferase, C-terminal domain"/>
    <property type="match status" value="1"/>
</dbReference>
<evidence type="ECO:0000256" key="1">
    <source>
        <dbReference type="ARBA" id="ARBA00001286"/>
    </source>
</evidence>
<proteinExistence type="inferred from homology"/>
<gene>
    <name evidence="12" type="ORF">CNX65_08220</name>
</gene>
<evidence type="ECO:0000313" key="13">
    <source>
        <dbReference type="Proteomes" id="UP000218505"/>
    </source>
</evidence>
<dbReference type="InterPro" id="IPR036217">
    <property type="entry name" value="MethylDNA_cys_MeTrfase_DNAb"/>
</dbReference>
<dbReference type="KEGG" id="apre:CNX65_08220"/>
<evidence type="ECO:0000256" key="7">
    <source>
        <dbReference type="ARBA" id="ARBA00023204"/>
    </source>
</evidence>
<accession>A0A290Z2M2</accession>
<dbReference type="GO" id="GO:0003908">
    <property type="term" value="F:methylated-DNA-[protein]-cysteine S-methyltransferase activity"/>
    <property type="evidence" value="ECO:0007669"/>
    <property type="project" value="UniProtKB-UniRule"/>
</dbReference>
<evidence type="ECO:0000256" key="6">
    <source>
        <dbReference type="ARBA" id="ARBA00022763"/>
    </source>
</evidence>
<organism evidence="12 13">
    <name type="scientific">Actinosynnema pretiosum</name>
    <dbReference type="NCBI Taxonomy" id="42197"/>
    <lineage>
        <taxon>Bacteria</taxon>
        <taxon>Bacillati</taxon>
        <taxon>Actinomycetota</taxon>
        <taxon>Actinomycetes</taxon>
        <taxon>Pseudonocardiales</taxon>
        <taxon>Pseudonocardiaceae</taxon>
        <taxon>Actinosynnema</taxon>
    </lineage>
</organism>
<keyword evidence="13" id="KW-1185">Reference proteome</keyword>
<dbReference type="Gene3D" id="3.30.160.70">
    <property type="entry name" value="Methylated DNA-protein cysteine methyltransferase domain"/>
    <property type="match status" value="1"/>
</dbReference>
<feature type="domain" description="Methylguanine DNA methyltransferase ribonuclease-like" evidence="11">
    <location>
        <begin position="10"/>
        <end position="79"/>
    </location>
</feature>
<keyword evidence="4 9" id="KW-0489">Methyltransferase</keyword>
<dbReference type="FunFam" id="1.10.10.10:FF:000214">
    <property type="entry name" value="Methylated-DNA--protein-cysteine methyltransferase"/>
    <property type="match status" value="1"/>
</dbReference>
<dbReference type="GO" id="GO:0032259">
    <property type="term" value="P:methylation"/>
    <property type="evidence" value="ECO:0007669"/>
    <property type="project" value="UniProtKB-KW"/>
</dbReference>
<dbReference type="GO" id="GO:0006307">
    <property type="term" value="P:DNA alkylation repair"/>
    <property type="evidence" value="ECO:0007669"/>
    <property type="project" value="UniProtKB-UniRule"/>
</dbReference>
<feature type="active site" description="Nucleophile; methyl group acceptor" evidence="9">
    <location>
        <position position="134"/>
    </location>
</feature>
<dbReference type="PROSITE" id="PS00374">
    <property type="entry name" value="MGMT"/>
    <property type="match status" value="1"/>
</dbReference>
<dbReference type="AlphaFoldDB" id="A0A290Z2M2"/>
<name>A0A290Z2M2_9PSEU</name>
<dbReference type="Proteomes" id="UP000218505">
    <property type="component" value="Chromosome"/>
</dbReference>
<keyword evidence="6 9" id="KW-0227">DNA damage</keyword>
<dbReference type="InterPro" id="IPR001497">
    <property type="entry name" value="MethylDNA_cys_MeTrfase_AS"/>
</dbReference>